<sequence>MQRTTIGLLATAGMLIVCGEATARSTYEATYEGDPVVVTATRSQQTVDDSLASVSVITRDDIERAQAPDLLELLRLETGIDIARSGGPGGQTSVFMRGSNSNHVLVLIDGVRVSAAGSGAFTWEIIDPAIVERIEIVRGPRAARWGSDAVGGVIQIFTRLSDGAGARAAYGRYDDRQLSAHWGNGFIGFNIAGRRVEGFSSQNPSGFAYDPDDDGFENLSFSARSDHALGGGQMAWSARFAGGDVEFDQGESDFLNYALRGSYSRRTAGPWTWEGSAAFYRDDLETDNGFSISDAETHRIQAGLQAERPIAGDTSWLLGIDAWQVEGDTSGSFNEDRDNIGVWTGIDGRRDALSWEASLRADHDGQFGSALTGNLAGGWRLGERLRLSASAGRAFRAPSFSQLYSPGFGGQYAGNPDLDPETSISGELGLDWFGPGGHGLGLSVYQNDIDDLIAFSGPQFQAINVEKARIRGAELSYRFRARRWRAESNLTWQDAQNRTTDSDLLRRADIKGSIALDRTFANDGWLGAEVVHVGERPDFGTELPSYTLVNLRAGWPLGAGLTLEGRLENLTDEDYEPLAGYNAHRRSAFVALRWRTP</sequence>
<evidence type="ECO:0000256" key="1">
    <source>
        <dbReference type="ARBA" id="ARBA00004571"/>
    </source>
</evidence>
<dbReference type="OrthoDB" id="9815954at2"/>
<keyword evidence="16" id="KW-1185">Reference proteome</keyword>
<feature type="signal peptide" evidence="12">
    <location>
        <begin position="1"/>
        <end position="23"/>
    </location>
</feature>
<organism evidence="15 16">
    <name type="scientific">Wenzhouxiangella sediminis</name>
    <dbReference type="NCBI Taxonomy" id="1792836"/>
    <lineage>
        <taxon>Bacteria</taxon>
        <taxon>Pseudomonadati</taxon>
        <taxon>Pseudomonadota</taxon>
        <taxon>Gammaproteobacteria</taxon>
        <taxon>Chromatiales</taxon>
        <taxon>Wenzhouxiangellaceae</taxon>
        <taxon>Wenzhouxiangella</taxon>
    </lineage>
</organism>
<evidence type="ECO:0000256" key="3">
    <source>
        <dbReference type="ARBA" id="ARBA00022452"/>
    </source>
</evidence>
<evidence type="ECO:0000256" key="10">
    <source>
        <dbReference type="PROSITE-ProRule" id="PRU01360"/>
    </source>
</evidence>
<dbReference type="RefSeq" id="WP_116650373.1">
    <property type="nucleotide sequence ID" value="NZ_QUZK01000032.1"/>
</dbReference>
<evidence type="ECO:0000256" key="11">
    <source>
        <dbReference type="RuleBase" id="RU003357"/>
    </source>
</evidence>
<dbReference type="Pfam" id="PF07715">
    <property type="entry name" value="Plug"/>
    <property type="match status" value="1"/>
</dbReference>
<dbReference type="CDD" id="cd01347">
    <property type="entry name" value="ligand_gated_channel"/>
    <property type="match status" value="1"/>
</dbReference>
<keyword evidence="5 12" id="KW-0732">Signal</keyword>
<evidence type="ECO:0000256" key="9">
    <source>
        <dbReference type="ARBA" id="ARBA00023237"/>
    </source>
</evidence>
<keyword evidence="7 11" id="KW-0798">TonB box</keyword>
<dbReference type="GO" id="GO:0015889">
    <property type="term" value="P:cobalamin transport"/>
    <property type="evidence" value="ECO:0007669"/>
    <property type="project" value="TreeGrafter"/>
</dbReference>
<dbReference type="InterPro" id="IPR039426">
    <property type="entry name" value="TonB-dep_rcpt-like"/>
</dbReference>
<dbReference type="InterPro" id="IPR000531">
    <property type="entry name" value="Beta-barrel_TonB"/>
</dbReference>
<evidence type="ECO:0000313" key="16">
    <source>
        <dbReference type="Proteomes" id="UP000260351"/>
    </source>
</evidence>
<dbReference type="Gene3D" id="2.40.170.20">
    <property type="entry name" value="TonB-dependent receptor, beta-barrel domain"/>
    <property type="match status" value="1"/>
</dbReference>
<evidence type="ECO:0000256" key="7">
    <source>
        <dbReference type="ARBA" id="ARBA00023077"/>
    </source>
</evidence>
<dbReference type="Pfam" id="PF00593">
    <property type="entry name" value="TonB_dep_Rec_b-barrel"/>
    <property type="match status" value="1"/>
</dbReference>
<keyword evidence="3 10" id="KW-1134">Transmembrane beta strand</keyword>
<dbReference type="InterPro" id="IPR037066">
    <property type="entry name" value="Plug_dom_sf"/>
</dbReference>
<evidence type="ECO:0000256" key="12">
    <source>
        <dbReference type="SAM" id="SignalP"/>
    </source>
</evidence>
<proteinExistence type="inferred from homology"/>
<keyword evidence="9 10" id="KW-0998">Cell outer membrane</keyword>
<evidence type="ECO:0000256" key="4">
    <source>
        <dbReference type="ARBA" id="ARBA00022692"/>
    </source>
</evidence>
<keyword evidence="8 10" id="KW-0472">Membrane</keyword>
<keyword evidence="4 10" id="KW-0812">Transmembrane</keyword>
<dbReference type="PANTHER" id="PTHR30069:SF53">
    <property type="entry name" value="COLICIN I RECEPTOR-RELATED"/>
    <property type="match status" value="1"/>
</dbReference>
<evidence type="ECO:0000259" key="13">
    <source>
        <dbReference type="Pfam" id="PF00593"/>
    </source>
</evidence>
<dbReference type="SUPFAM" id="SSF56935">
    <property type="entry name" value="Porins"/>
    <property type="match status" value="1"/>
</dbReference>
<keyword evidence="6" id="KW-0406">Ion transport</keyword>
<dbReference type="Gene3D" id="2.170.130.10">
    <property type="entry name" value="TonB-dependent receptor, plug domain"/>
    <property type="match status" value="1"/>
</dbReference>
<dbReference type="GO" id="GO:0006811">
    <property type="term" value="P:monoatomic ion transport"/>
    <property type="evidence" value="ECO:0007669"/>
    <property type="project" value="UniProtKB-KW"/>
</dbReference>
<evidence type="ECO:0000256" key="2">
    <source>
        <dbReference type="ARBA" id="ARBA00022448"/>
    </source>
</evidence>
<dbReference type="InterPro" id="IPR012910">
    <property type="entry name" value="Plug_dom"/>
</dbReference>
<comment type="subcellular location">
    <subcellularLocation>
        <location evidence="1 10">Cell outer membrane</location>
        <topology evidence="1 10">Multi-pass membrane protein</topology>
    </subcellularLocation>
</comment>
<comment type="similarity">
    <text evidence="10 11">Belongs to the TonB-dependent receptor family.</text>
</comment>
<dbReference type="PROSITE" id="PS52016">
    <property type="entry name" value="TONB_DEPENDENT_REC_3"/>
    <property type="match status" value="1"/>
</dbReference>
<dbReference type="InterPro" id="IPR036942">
    <property type="entry name" value="Beta-barrel_TonB_sf"/>
</dbReference>
<keyword evidence="15" id="KW-0675">Receptor</keyword>
<feature type="domain" description="TonB-dependent receptor plug" evidence="14">
    <location>
        <begin position="48"/>
        <end position="153"/>
    </location>
</feature>
<evidence type="ECO:0000256" key="8">
    <source>
        <dbReference type="ARBA" id="ARBA00023136"/>
    </source>
</evidence>
<evidence type="ECO:0000313" key="15">
    <source>
        <dbReference type="EMBL" id="RFF30744.1"/>
    </source>
</evidence>
<evidence type="ECO:0000259" key="14">
    <source>
        <dbReference type="Pfam" id="PF07715"/>
    </source>
</evidence>
<dbReference type="EMBL" id="QUZK01000032">
    <property type="protein sequence ID" value="RFF30744.1"/>
    <property type="molecule type" value="Genomic_DNA"/>
</dbReference>
<reference evidence="15 16" key="1">
    <citation type="submission" date="2018-08" db="EMBL/GenBank/DDBJ databases">
        <title>Wenzhouxiangella salilacus sp. nov., a novel bacterium isolated from a saline lake in Xinjiang Province, China.</title>
        <authorList>
            <person name="Han S."/>
        </authorList>
    </citation>
    <scope>NUCLEOTIDE SEQUENCE [LARGE SCALE GENOMIC DNA]</scope>
    <source>
        <strain evidence="15 16">XDB06</strain>
    </source>
</reference>
<dbReference type="AlphaFoldDB" id="A0A3E1KAE8"/>
<accession>A0A3E1KAE8</accession>
<comment type="caution">
    <text evidence="15">The sequence shown here is derived from an EMBL/GenBank/DDBJ whole genome shotgun (WGS) entry which is preliminary data.</text>
</comment>
<feature type="chain" id="PRO_5017575221" evidence="12">
    <location>
        <begin position="24"/>
        <end position="597"/>
    </location>
</feature>
<name>A0A3E1KAE8_9GAMM</name>
<feature type="domain" description="TonB-dependent receptor-like beta-barrel" evidence="13">
    <location>
        <begin position="171"/>
        <end position="570"/>
    </location>
</feature>
<dbReference type="Proteomes" id="UP000260351">
    <property type="component" value="Unassembled WGS sequence"/>
</dbReference>
<protein>
    <submittedName>
        <fullName evidence="15">TonB-dependent receptor</fullName>
    </submittedName>
</protein>
<dbReference type="PANTHER" id="PTHR30069">
    <property type="entry name" value="TONB-DEPENDENT OUTER MEMBRANE RECEPTOR"/>
    <property type="match status" value="1"/>
</dbReference>
<gene>
    <name evidence="15" type="ORF">DZC52_06770</name>
</gene>
<keyword evidence="2 10" id="KW-0813">Transport</keyword>
<evidence type="ECO:0000256" key="6">
    <source>
        <dbReference type="ARBA" id="ARBA00023065"/>
    </source>
</evidence>
<evidence type="ECO:0000256" key="5">
    <source>
        <dbReference type="ARBA" id="ARBA00022729"/>
    </source>
</evidence>
<dbReference type="GO" id="GO:0009279">
    <property type="term" value="C:cell outer membrane"/>
    <property type="evidence" value="ECO:0007669"/>
    <property type="project" value="UniProtKB-SubCell"/>
</dbReference>